<dbReference type="EMBL" id="CAOQHR010000008">
    <property type="protein sequence ID" value="CAI6338800.1"/>
    <property type="molecule type" value="Genomic_DNA"/>
</dbReference>
<feature type="region of interest" description="Disordered" evidence="1">
    <location>
        <begin position="170"/>
        <end position="210"/>
    </location>
</feature>
<dbReference type="AlphaFoldDB" id="A0A9W4UMQ0"/>
<gene>
    <name evidence="3" type="ORF">PDIGIT_LOCUS11935</name>
</gene>
<evidence type="ECO:0000313" key="4">
    <source>
        <dbReference type="Proteomes" id="UP001152607"/>
    </source>
</evidence>
<dbReference type="OrthoDB" id="194358at2759"/>
<comment type="caution">
    <text evidence="3">The sequence shown here is derived from an EMBL/GenBank/DDBJ whole genome shotgun (WGS) entry which is preliminary data.</text>
</comment>
<dbReference type="CDD" id="cd14688">
    <property type="entry name" value="bZIP_YAP"/>
    <property type="match status" value="1"/>
</dbReference>
<feature type="compositionally biased region" description="Low complexity" evidence="1">
    <location>
        <begin position="170"/>
        <end position="185"/>
    </location>
</feature>
<feature type="region of interest" description="Disordered" evidence="1">
    <location>
        <begin position="1"/>
        <end position="110"/>
    </location>
</feature>
<name>A0A9W4UMQ0_9PLEO</name>
<sequence length="428" mass="47254">MNQNTDNTSSKPPKKSGRSTSPRAVEARRLQNRLAQRNHRRRLRESNQESESIPQDAENESMSSDGHPHHHQPTHSRSESDLSLEHHPPLIPDYSLAESIPGGPQSISGTSTSAISLLAHDSQGTDDLSLQQMNANMAQSQSTFMAHNCGCNGITGPCAAHVEMIWAQSSVSTSSSSQGQNFSRPPSRPDPPKSSNESSPPFPHTGSGNLDNVALHPTFINEFSTNIANSAVSTNDLWSNTKNTPAVTEETRRFEMVLEMVRTAGFQDLESMMGAYYTSQFEQDSLPAMAQSTSRSRRLKSLLKEISDSSTSWPRWQSRGFYEVVANMTASICTDEMDQIGGSNPYMSHPTTSHDDLRRMIIALERLVKDTEAHKLHHHKQMGVMEAIPDTMPHLWALLTETAGGSSVYCERIIKAVLLILLHARNAE</sequence>
<organism evidence="3 4">
    <name type="scientific">Periconia digitata</name>
    <dbReference type="NCBI Taxonomy" id="1303443"/>
    <lineage>
        <taxon>Eukaryota</taxon>
        <taxon>Fungi</taxon>
        <taxon>Dikarya</taxon>
        <taxon>Ascomycota</taxon>
        <taxon>Pezizomycotina</taxon>
        <taxon>Dothideomycetes</taxon>
        <taxon>Pleosporomycetidae</taxon>
        <taxon>Pleosporales</taxon>
        <taxon>Massarineae</taxon>
        <taxon>Periconiaceae</taxon>
        <taxon>Periconia</taxon>
    </lineage>
</organism>
<feature type="compositionally biased region" description="Basic and acidic residues" evidence="1">
    <location>
        <begin position="76"/>
        <end position="88"/>
    </location>
</feature>
<protein>
    <recommendedName>
        <fullName evidence="2">BZIP domain-containing protein</fullName>
    </recommendedName>
</protein>
<proteinExistence type="predicted"/>
<keyword evidence="4" id="KW-1185">Reference proteome</keyword>
<feature type="domain" description="BZIP" evidence="2">
    <location>
        <begin position="28"/>
        <end position="42"/>
    </location>
</feature>
<dbReference type="PROSITE" id="PS00036">
    <property type="entry name" value="BZIP_BASIC"/>
    <property type="match status" value="1"/>
</dbReference>
<evidence type="ECO:0000256" key="1">
    <source>
        <dbReference type="SAM" id="MobiDB-lite"/>
    </source>
</evidence>
<evidence type="ECO:0000259" key="2">
    <source>
        <dbReference type="PROSITE" id="PS00036"/>
    </source>
</evidence>
<reference evidence="3" key="1">
    <citation type="submission" date="2023-01" db="EMBL/GenBank/DDBJ databases">
        <authorList>
            <person name="Van Ghelder C."/>
            <person name="Rancurel C."/>
        </authorList>
    </citation>
    <scope>NUCLEOTIDE SEQUENCE</scope>
    <source>
        <strain evidence="3">CNCM I-4278</strain>
    </source>
</reference>
<dbReference type="GO" id="GO:0003700">
    <property type="term" value="F:DNA-binding transcription factor activity"/>
    <property type="evidence" value="ECO:0007669"/>
    <property type="project" value="InterPro"/>
</dbReference>
<feature type="compositionally biased region" description="Polar residues" evidence="1">
    <location>
        <begin position="1"/>
        <end position="11"/>
    </location>
</feature>
<dbReference type="InterPro" id="IPR004827">
    <property type="entry name" value="bZIP"/>
</dbReference>
<accession>A0A9W4UMQ0</accession>
<evidence type="ECO:0000313" key="3">
    <source>
        <dbReference type="EMBL" id="CAI6338800.1"/>
    </source>
</evidence>
<dbReference type="Proteomes" id="UP001152607">
    <property type="component" value="Unassembled WGS sequence"/>
</dbReference>